<gene>
    <name evidence="1" type="ORF">D7X12_00935</name>
</gene>
<comment type="caution">
    <text evidence="1">The sequence shown here is derived from an EMBL/GenBank/DDBJ whole genome shotgun (WGS) entry which is preliminary data.</text>
</comment>
<proteinExistence type="predicted"/>
<evidence type="ECO:0000313" key="2">
    <source>
        <dbReference type="Proteomes" id="UP000273405"/>
    </source>
</evidence>
<dbReference type="AlphaFoldDB" id="A0A3A8NUW8"/>
<dbReference type="RefSeq" id="WP_120623376.1">
    <property type="nucleotide sequence ID" value="NZ_RAWG01000003.1"/>
</dbReference>
<dbReference type="Proteomes" id="UP000273405">
    <property type="component" value="Unassembled WGS sequence"/>
</dbReference>
<organism evidence="1 2">
    <name type="scientific">Corallococcus sicarius</name>
    <dbReference type="NCBI Taxonomy" id="2316726"/>
    <lineage>
        <taxon>Bacteria</taxon>
        <taxon>Pseudomonadati</taxon>
        <taxon>Myxococcota</taxon>
        <taxon>Myxococcia</taxon>
        <taxon>Myxococcales</taxon>
        <taxon>Cystobacterineae</taxon>
        <taxon>Myxococcaceae</taxon>
        <taxon>Corallococcus</taxon>
    </lineage>
</organism>
<keyword evidence="2" id="KW-1185">Reference proteome</keyword>
<dbReference type="EMBL" id="RAWG01000003">
    <property type="protein sequence ID" value="RKH48177.1"/>
    <property type="molecule type" value="Genomic_DNA"/>
</dbReference>
<accession>A0A3A8NUW8</accession>
<reference evidence="2" key="1">
    <citation type="submission" date="2018-09" db="EMBL/GenBank/DDBJ databases">
        <authorList>
            <person name="Livingstone P.G."/>
            <person name="Whitworth D.E."/>
        </authorList>
    </citation>
    <scope>NUCLEOTIDE SEQUENCE [LARGE SCALE GENOMIC DNA]</scope>
    <source>
        <strain evidence="2">CA040B</strain>
    </source>
</reference>
<dbReference type="OrthoDB" id="5489750at2"/>
<evidence type="ECO:0000313" key="1">
    <source>
        <dbReference type="EMBL" id="RKH48177.1"/>
    </source>
</evidence>
<protein>
    <submittedName>
        <fullName evidence="1">SH3 domain-containing protein</fullName>
    </submittedName>
</protein>
<name>A0A3A8NUW8_9BACT</name>
<sequence>MFLAFLTALLTQAPVTLPQLTGQHCSSSGWCAVLPAPLYPGLVAARGDTLVTHGVRSGVVMLSRAGAWRDTLDTGLGPLRRLTLADAPGGALWLFACDRVRCVRAKVDDRIGALALVPDNELPATPPEPEVREPRPGVRFFLEKEHLVVESGGQRRTPPSVKGTQFAKELDVLFGGGPGEPLWLYRAYETARLTVTREHPLGKLERFFLAQCTHEVTLLGSPERPVALCNEMGTHSLHRFDGERWQALTTELDWASPDLGFVHVGGGCAPCFLSGSRMLWRTQGGSWRTVALPALPPVAPEGHHRPDRASIDARGLPGVVSQYGTFRHDGARWRRVGGPSETDQFMEARLAPREQCNATGCLRGSEMQWRPDGKTWQPLQLPLAGPGTELALAQAEDKDFIMYGQRDDADCAAALEGGEFVFAFNALLLRGTPEKGWRTERLPMGYACHFTEGPEGLYLWNPFLKTLMFQRKDAAPTPVPEETWATVSGVKAGDVLRVREVPDWRSLEVAALAPGTRCVRELRRRTVTRETWAEVLTVEGKRGWVNWRFLARAQGPCSPP</sequence>